<dbReference type="EMBL" id="JANCPR020000005">
    <property type="protein sequence ID" value="MDJ1131508.1"/>
    <property type="molecule type" value="Genomic_DNA"/>
</dbReference>
<organism evidence="1 2">
    <name type="scientific">Streptomyces iconiensis</name>
    <dbReference type="NCBI Taxonomy" id="1384038"/>
    <lineage>
        <taxon>Bacteria</taxon>
        <taxon>Bacillati</taxon>
        <taxon>Actinomycetota</taxon>
        <taxon>Actinomycetes</taxon>
        <taxon>Kitasatosporales</taxon>
        <taxon>Streptomycetaceae</taxon>
        <taxon>Streptomyces</taxon>
    </lineage>
</organism>
<evidence type="ECO:0000313" key="2">
    <source>
        <dbReference type="Proteomes" id="UP001214441"/>
    </source>
</evidence>
<protein>
    <submittedName>
        <fullName evidence="1">Uncharacterized protein</fullName>
    </submittedName>
</protein>
<dbReference type="RefSeq" id="WP_274042686.1">
    <property type="nucleotide sequence ID" value="NZ_JANCPR020000005.1"/>
</dbReference>
<reference evidence="1 2" key="1">
    <citation type="submission" date="2023-05" db="EMBL/GenBank/DDBJ databases">
        <title>Streptantibioticus silvisoli sp. nov., acidotolerant actinomycetes 1 from pine litter.</title>
        <authorList>
            <person name="Swiecimska M."/>
            <person name="Golinska P."/>
            <person name="Sangal V."/>
            <person name="Wachnowicz B."/>
            <person name="Goodfellow M."/>
        </authorList>
    </citation>
    <scope>NUCLEOTIDE SEQUENCE [LARGE SCALE GENOMIC DNA]</scope>
    <source>
        <strain evidence="1 2">DSM 42109</strain>
    </source>
</reference>
<name>A0ABT6ZR12_9ACTN</name>
<dbReference type="Proteomes" id="UP001214441">
    <property type="component" value="Unassembled WGS sequence"/>
</dbReference>
<proteinExistence type="predicted"/>
<evidence type="ECO:0000313" key="1">
    <source>
        <dbReference type="EMBL" id="MDJ1131508.1"/>
    </source>
</evidence>
<accession>A0ABT6ZR12</accession>
<gene>
    <name evidence="1" type="ORF">NMN56_005955</name>
</gene>
<comment type="caution">
    <text evidence="1">The sequence shown here is derived from an EMBL/GenBank/DDBJ whole genome shotgun (WGS) entry which is preliminary data.</text>
</comment>
<sequence>MSNDYPYSAKQKTEALVETLERLTERDPEQEVQGIALPVLDAVIESVRVALSDDEVVDAVRGIISADQIALAEPIRAADALLVAKQLDAAIGPRPPLVGWA</sequence>
<keyword evidence="2" id="KW-1185">Reference proteome</keyword>